<dbReference type="EMBL" id="KQ090562">
    <property type="protein sequence ID" value="KMS95080.1"/>
    <property type="molecule type" value="Genomic_DNA"/>
</dbReference>
<sequence length="37" mass="4027">MVNLIVECGAVSASIFSPWPVTFLWTLFGVLDSGGRR</sequence>
<name>A0A0J8DW69_BETVV</name>
<evidence type="ECO:0000313" key="1">
    <source>
        <dbReference type="EMBL" id="KMS95080.1"/>
    </source>
</evidence>
<gene>
    <name evidence="1" type="ORF">BVRB_012690</name>
</gene>
<organism evidence="1 2">
    <name type="scientific">Beta vulgaris subsp. vulgaris</name>
    <name type="common">Beet</name>
    <dbReference type="NCBI Taxonomy" id="3555"/>
    <lineage>
        <taxon>Eukaryota</taxon>
        <taxon>Viridiplantae</taxon>
        <taxon>Streptophyta</taxon>
        <taxon>Embryophyta</taxon>
        <taxon>Tracheophyta</taxon>
        <taxon>Spermatophyta</taxon>
        <taxon>Magnoliopsida</taxon>
        <taxon>eudicotyledons</taxon>
        <taxon>Gunneridae</taxon>
        <taxon>Pentapetalae</taxon>
        <taxon>Caryophyllales</taxon>
        <taxon>Chenopodiaceae</taxon>
        <taxon>Betoideae</taxon>
        <taxon>Beta</taxon>
    </lineage>
</organism>
<dbReference type="Proteomes" id="UP000035740">
    <property type="component" value="Unassembled WGS sequence"/>
</dbReference>
<keyword evidence="2" id="KW-1185">Reference proteome</keyword>
<protein>
    <submittedName>
        <fullName evidence="1">Uncharacterized protein</fullName>
    </submittedName>
</protein>
<proteinExistence type="predicted"/>
<accession>A0A0J8DW69</accession>
<evidence type="ECO:0000313" key="2">
    <source>
        <dbReference type="Proteomes" id="UP000035740"/>
    </source>
</evidence>
<dbReference type="Gramene" id="KMS95080">
    <property type="protein sequence ID" value="KMS95080"/>
    <property type="gene ID" value="BVRB_012690"/>
</dbReference>
<reference evidence="1 2" key="1">
    <citation type="journal article" date="2014" name="Nature">
        <title>The genome of the recently domesticated crop plant sugar beet (Beta vulgaris).</title>
        <authorList>
            <person name="Dohm J.C."/>
            <person name="Minoche A.E."/>
            <person name="Holtgrawe D."/>
            <person name="Capella-Gutierrez S."/>
            <person name="Zakrzewski F."/>
            <person name="Tafer H."/>
            <person name="Rupp O."/>
            <person name="Sorensen T.R."/>
            <person name="Stracke R."/>
            <person name="Reinhardt R."/>
            <person name="Goesmann A."/>
            <person name="Kraft T."/>
            <person name="Schulz B."/>
            <person name="Stadler P.F."/>
            <person name="Schmidt T."/>
            <person name="Gabaldon T."/>
            <person name="Lehrach H."/>
            <person name="Weisshaar B."/>
            <person name="Himmelbauer H."/>
        </authorList>
    </citation>
    <scope>NUCLEOTIDE SEQUENCE [LARGE SCALE GENOMIC DNA]</scope>
    <source>
        <tissue evidence="1">Taproot</tissue>
    </source>
</reference>
<dbReference type="AlphaFoldDB" id="A0A0J8DW69"/>